<dbReference type="KEGG" id="mfc:BRM9_0011"/>
<evidence type="ECO:0000313" key="5">
    <source>
        <dbReference type="EMBL" id="MBF4474975.1"/>
    </source>
</evidence>
<organism evidence="2 6">
    <name type="scientific">Methanobacterium formicicum</name>
    <dbReference type="NCBI Taxonomy" id="2162"/>
    <lineage>
        <taxon>Archaea</taxon>
        <taxon>Methanobacteriati</taxon>
        <taxon>Methanobacteriota</taxon>
        <taxon>Methanomada group</taxon>
        <taxon>Methanobacteria</taxon>
        <taxon>Methanobacteriales</taxon>
        <taxon>Methanobacteriaceae</taxon>
        <taxon>Methanobacterium</taxon>
    </lineage>
</organism>
<dbReference type="RefSeq" id="WP_048072852.1">
    <property type="nucleotide sequence ID" value="NZ_CP006933.1"/>
</dbReference>
<evidence type="ECO:0000313" key="7">
    <source>
        <dbReference type="Proteomes" id="UP000062768"/>
    </source>
</evidence>
<dbReference type="Gene3D" id="3.30.70.1380">
    <property type="entry name" value="Transcriptional regulatory protein pf0864 domain like"/>
    <property type="match status" value="1"/>
</dbReference>
<dbReference type="PANTHER" id="PTHR36566:SF1">
    <property type="entry name" value="PYRIDINIUM-3,5-BISTHIOCARBOXYLIC ACID MONONUCLEOTIDE NICKEL INSERTION PROTEIN"/>
    <property type="match status" value="1"/>
</dbReference>
<dbReference type="Pfam" id="PF01969">
    <property type="entry name" value="Ni_insertion"/>
    <property type="match status" value="1"/>
</dbReference>
<dbReference type="InterPro" id="IPR002822">
    <property type="entry name" value="Ni_insertion"/>
</dbReference>
<dbReference type="KEGG" id="mfi:DSM1535_1329"/>
<gene>
    <name evidence="2" type="ORF">BRM9_0011</name>
    <name evidence="3" type="ORF">DSM1535_1329</name>
    <name evidence="5" type="ORF">ISP06_05830</name>
    <name evidence="4" type="ORF">MB9_2436</name>
</gene>
<dbReference type="STRING" id="2162.BRM9_0011"/>
<proteinExistence type="predicted"/>
<evidence type="ECO:0000313" key="4">
    <source>
        <dbReference type="EMBL" id="CEL26046.1"/>
    </source>
</evidence>
<evidence type="ECO:0000256" key="1">
    <source>
        <dbReference type="ARBA" id="ARBA00022596"/>
    </source>
</evidence>
<keyword evidence="1" id="KW-0533">Nickel</keyword>
<dbReference type="EMBL" id="JADIIL010000019">
    <property type="protein sequence ID" value="MBF4474975.1"/>
    <property type="molecule type" value="Genomic_DNA"/>
</dbReference>
<reference evidence="2" key="1">
    <citation type="submission" date="2013-12" db="EMBL/GenBank/DDBJ databases">
        <title>The complete genome sequence of Methanobacterium sp. BRM9.</title>
        <authorList>
            <consortium name="Pastoral Greenhouse Gas Research Consortium"/>
            <person name="Kelly W.J."/>
            <person name="Leahy S.C."/>
            <person name="Perry R."/>
            <person name="Li D."/>
            <person name="Altermann E."/>
            <person name="Lambie S.C."/>
            <person name="Attwood G.T."/>
        </authorList>
    </citation>
    <scope>NUCLEOTIDE SEQUENCE [LARGE SCALE GENOMIC DNA]</scope>
    <source>
        <strain evidence="2">BRM9</strain>
    </source>
</reference>
<dbReference type="Proteomes" id="UP000606900">
    <property type="component" value="Unassembled WGS sequence"/>
</dbReference>
<dbReference type="Proteomes" id="UP000029661">
    <property type="component" value="Chromosome"/>
</dbReference>
<dbReference type="Proteomes" id="UP000062768">
    <property type="component" value="Chromosome I"/>
</dbReference>
<protein>
    <submittedName>
        <fullName evidence="5">DUF111 family protein</fullName>
    </submittedName>
</protein>
<accession>A0A089ZDE0</accession>
<reference evidence="4" key="2">
    <citation type="submission" date="2014-09" db="EMBL/GenBank/DDBJ databases">
        <authorList>
            <person name="Bishop-Lilly K.A."/>
            <person name="Broomall S.M."/>
            <person name="Chain P.S."/>
            <person name="Chertkov O."/>
            <person name="Coyne S.R."/>
            <person name="Daligault H.E."/>
            <person name="Davenport K.W."/>
            <person name="Erkkila T."/>
            <person name="Frey K.G."/>
            <person name="Gibbons H.S."/>
            <person name="Gu W."/>
            <person name="Jaissle J."/>
            <person name="Johnson S.L."/>
            <person name="Koroleva G.I."/>
            <person name="Ladner J.T."/>
            <person name="Lo C.-C."/>
            <person name="Minogue T.D."/>
            <person name="Munk C."/>
            <person name="Palacios G.F."/>
            <person name="Redden C.L."/>
            <person name="Rosenzweig C.N."/>
            <person name="Scholz M.B."/>
            <person name="Teshima H."/>
            <person name="Xu Y."/>
        </authorList>
    </citation>
    <scope>NUCLEOTIDE SEQUENCE</scope>
    <source>
        <strain evidence="4">Mb9</strain>
    </source>
</reference>
<keyword evidence="7" id="KW-1185">Reference proteome</keyword>
<dbReference type="PANTHER" id="PTHR36566">
    <property type="entry name" value="NICKEL INSERTION PROTEIN-RELATED"/>
    <property type="match status" value="1"/>
</dbReference>
<dbReference type="Gene3D" id="3.10.20.300">
    <property type="entry name" value="mk0293 like domain"/>
    <property type="match status" value="1"/>
</dbReference>
<reference evidence="5" key="3">
    <citation type="submission" date="2020-10" db="EMBL/GenBank/DDBJ databases">
        <title>Dehalococcoides mccartyi of a TCE/Cr reducing biochatode.</title>
        <authorList>
            <person name="Matturro B."/>
        </authorList>
    </citation>
    <scope>NUCLEOTIDE SEQUENCE</scope>
    <source>
        <strain evidence="5">Bin2</strain>
    </source>
</reference>
<dbReference type="PATRIC" id="fig|2162.10.peg.2510"/>
<dbReference type="EMBL" id="LN515531">
    <property type="protein sequence ID" value="CEA13665.1"/>
    <property type="molecule type" value="Genomic_DNA"/>
</dbReference>
<dbReference type="AlphaFoldDB" id="A0A089ZDE0"/>
<sequence>MLLMITVDDLPTEGLPYIIERTMERGAKNIHVLNGITKKGRVEYIFLVEVSKKSLEDISKFLALELGTLGMKIFHTDHIKLPFEIISRKVVVETENTQLEIEVQVKYLKNDNDQVISLKAEYEDIKKIALKLESRGISIPLAKLKTVIEAEAYKKVLDNDNIRIKVN</sequence>
<name>A0A089ZDE0_METFO</name>
<evidence type="ECO:0000313" key="3">
    <source>
        <dbReference type="EMBL" id="CEA13665.1"/>
    </source>
</evidence>
<evidence type="ECO:0000313" key="6">
    <source>
        <dbReference type="Proteomes" id="UP000029661"/>
    </source>
</evidence>
<dbReference type="EMBL" id="LN734822">
    <property type="protein sequence ID" value="CEL26046.1"/>
    <property type="molecule type" value="Genomic_DNA"/>
</dbReference>
<evidence type="ECO:0000313" key="2">
    <source>
        <dbReference type="EMBL" id="AIS30845.1"/>
    </source>
</evidence>
<dbReference type="EMBL" id="CP006933">
    <property type="protein sequence ID" value="AIS30845.1"/>
    <property type="molecule type" value="Genomic_DNA"/>
</dbReference>
<dbReference type="GeneID" id="26740662"/>
<dbReference type="OrthoDB" id="132449at2157"/>